<dbReference type="InterPro" id="IPR008942">
    <property type="entry name" value="ENTH_VHS"/>
</dbReference>
<dbReference type="PANTHER" id="PTHR23140:SF0">
    <property type="entry name" value="U2 SNRNP-ASSOCIATED SURP MOTIF-CONTAINING PROTEIN"/>
    <property type="match status" value="1"/>
</dbReference>
<dbReference type="OrthoDB" id="377209at2759"/>
<dbReference type="EMBL" id="APWK03000009">
    <property type="protein sequence ID" value="PHH55639.1"/>
    <property type="molecule type" value="Genomic_DNA"/>
</dbReference>
<name>A0A2C5X3M4_9PEZI</name>
<feature type="region of interest" description="Disordered" evidence="2">
    <location>
        <begin position="743"/>
        <end position="763"/>
    </location>
</feature>
<feature type="region of interest" description="Disordered" evidence="2">
    <location>
        <begin position="501"/>
        <end position="523"/>
    </location>
</feature>
<protein>
    <recommendedName>
        <fullName evidence="3">CID domain-containing protein</fullName>
    </recommendedName>
</protein>
<sequence length="852" mass="92589">MSDNSKKASNDTPPSHFPDAEAKIVKITTKSAFEKQKADAHAKRQREAAEAAAIYDDFVKSFDADEQQRKPEGPASGLASGVPRLAGSLKHNNPMTTRPEHWPPDKPKGFANASNDGFKGRFGPTSASSTAPKSGPGSLGPVPVSFSSKKRPLEGSASSRAKLGFEDYTTTTTTNTLTTNTLAPTKTVTNNTPASTHKGLKPLAKVFNTSDDEGDTPSLHRDEVPISRPTIRLAQLPPATSLAFVRKLIPSTLVVEDVQLMPATSAAGSASTERKSAVAIVTLAQDTPATQIDTVVSELQNKYLGFGFYLSLHRHLSSSSVASSLVSSSATAIGSSGISTQPFGAKKIYQNSGAHRGSRGFAPPTSYGPSSSVDGHSQQGLFHVPVKPPSDIRVVRTINKVLEQVLEFGPEFEALLMSRPEVKREERWAWLWDARSVGGIWYRWKLWEIVTSSSSAALRDNGRTGNRFVPLFDGGHAWKVPKHGLPYEYATQIDEFVSDPEYNSDSDSDTCGLDRERDRHGDREQTFLNPLEKARLMHLLARLPPATTSLQKGDVARVTAFAITHANRGAAEVVQMVVTNIRKPLALMGATRKYLPHSLGNDDESNYKPSDFSAEGNDRPSDSTKDKSQTRDKDIVGSSAGSDTSSASLVGLYIVSDILSAASNSNVRHAWRFRQLFEVALRESHVFAELGELAAKFCWGRLRADRWRRSIGAVLSLWEGWCVFQAETQAELVRTFEEAMDGGRDADGGADEEAAGYKGASAERRSRWKNMENLQASAEARPEPLPVSNLDTQETMEVDGEDEDGADVEGEPMEESDVEGEPIEDLDIDGEDVEGEPMLDDVEGEPIDEDSD</sequence>
<keyword evidence="5" id="KW-1185">Reference proteome</keyword>
<dbReference type="GO" id="GO:0006396">
    <property type="term" value="P:RNA processing"/>
    <property type="evidence" value="ECO:0007669"/>
    <property type="project" value="InterPro"/>
</dbReference>
<feature type="region of interest" description="Disordered" evidence="2">
    <location>
        <begin position="775"/>
        <end position="852"/>
    </location>
</feature>
<feature type="region of interest" description="Disordered" evidence="2">
    <location>
        <begin position="1"/>
        <end position="23"/>
    </location>
</feature>
<dbReference type="GO" id="GO:0005634">
    <property type="term" value="C:nucleus"/>
    <property type="evidence" value="ECO:0007669"/>
    <property type="project" value="TreeGrafter"/>
</dbReference>
<dbReference type="PROSITE" id="PS51391">
    <property type="entry name" value="CID"/>
    <property type="match status" value="1"/>
</dbReference>
<feature type="region of interest" description="Disordered" evidence="2">
    <location>
        <begin position="354"/>
        <end position="379"/>
    </location>
</feature>
<feature type="compositionally biased region" description="Basic and acidic residues" evidence="2">
    <location>
        <begin position="616"/>
        <end position="635"/>
    </location>
</feature>
<feature type="compositionally biased region" description="Basic and acidic residues" evidence="2">
    <location>
        <begin position="62"/>
        <end position="72"/>
    </location>
</feature>
<dbReference type="InterPro" id="IPR000061">
    <property type="entry name" value="Surp"/>
</dbReference>
<dbReference type="Proteomes" id="UP000222788">
    <property type="component" value="Unassembled WGS sequence"/>
</dbReference>
<gene>
    <name evidence="4" type="ORF">CFIMG_008640RA00001</name>
</gene>
<evidence type="ECO:0000259" key="3">
    <source>
        <dbReference type="PROSITE" id="PS51391"/>
    </source>
</evidence>
<reference evidence="4 5" key="1">
    <citation type="journal article" date="2013" name="Fungal Biol.">
        <title>Analysis of microsatellite markers in the genome of the plant pathogen Ceratocystis fimbriata.</title>
        <authorList>
            <person name="Simpson M.C."/>
            <person name="Wilken P.M."/>
            <person name="Coetzee M.P."/>
            <person name="Wingfield M.J."/>
            <person name="Wingfield B.D."/>
        </authorList>
    </citation>
    <scope>NUCLEOTIDE SEQUENCE [LARGE SCALE GENOMIC DNA]</scope>
    <source>
        <strain evidence="4 5">CBS 114723</strain>
    </source>
</reference>
<keyword evidence="1" id="KW-0694">RNA-binding</keyword>
<evidence type="ECO:0000256" key="1">
    <source>
        <dbReference type="ARBA" id="ARBA00022884"/>
    </source>
</evidence>
<dbReference type="PANTHER" id="PTHR23140">
    <property type="entry name" value="RNA PROCESSING PROTEIN LD23810P"/>
    <property type="match status" value="1"/>
</dbReference>
<evidence type="ECO:0000313" key="4">
    <source>
        <dbReference type="EMBL" id="PHH55639.1"/>
    </source>
</evidence>
<evidence type="ECO:0000256" key="2">
    <source>
        <dbReference type="SAM" id="MobiDB-lite"/>
    </source>
</evidence>
<dbReference type="SUPFAM" id="SSF109905">
    <property type="entry name" value="Surp module (SWAP domain)"/>
    <property type="match status" value="1"/>
</dbReference>
<feature type="compositionally biased region" description="Acidic residues" evidence="2">
    <location>
        <begin position="794"/>
        <end position="852"/>
    </location>
</feature>
<dbReference type="InterPro" id="IPR035967">
    <property type="entry name" value="SWAP/Surp_sf"/>
</dbReference>
<evidence type="ECO:0000313" key="5">
    <source>
        <dbReference type="Proteomes" id="UP000222788"/>
    </source>
</evidence>
<proteinExistence type="predicted"/>
<dbReference type="Pfam" id="PF01805">
    <property type="entry name" value="Surp"/>
    <property type="match status" value="1"/>
</dbReference>
<organism evidence="4 5">
    <name type="scientific">Ceratocystis fimbriata CBS 114723</name>
    <dbReference type="NCBI Taxonomy" id="1035309"/>
    <lineage>
        <taxon>Eukaryota</taxon>
        <taxon>Fungi</taxon>
        <taxon>Dikarya</taxon>
        <taxon>Ascomycota</taxon>
        <taxon>Pezizomycotina</taxon>
        <taxon>Sordariomycetes</taxon>
        <taxon>Hypocreomycetidae</taxon>
        <taxon>Microascales</taxon>
        <taxon>Ceratocystidaceae</taxon>
        <taxon>Ceratocystis</taxon>
    </lineage>
</organism>
<dbReference type="GO" id="GO:0003723">
    <property type="term" value="F:RNA binding"/>
    <property type="evidence" value="ECO:0007669"/>
    <property type="project" value="UniProtKB-KW"/>
</dbReference>
<feature type="compositionally biased region" description="Polar residues" evidence="2">
    <location>
        <begin position="367"/>
        <end position="379"/>
    </location>
</feature>
<dbReference type="STRING" id="1035309.A0A2C5X3M4"/>
<feature type="domain" description="CID" evidence="3">
    <location>
        <begin position="528"/>
        <end position="740"/>
    </location>
</feature>
<feature type="compositionally biased region" description="Basic and acidic residues" evidence="2">
    <location>
        <begin position="98"/>
        <end position="108"/>
    </location>
</feature>
<dbReference type="InterPro" id="IPR006569">
    <property type="entry name" value="CID_dom"/>
</dbReference>
<dbReference type="Gene3D" id="1.25.40.90">
    <property type="match status" value="1"/>
</dbReference>
<feature type="region of interest" description="Disordered" evidence="2">
    <location>
        <begin position="598"/>
        <end position="644"/>
    </location>
</feature>
<comment type="caution">
    <text evidence="4">The sequence shown here is derived from an EMBL/GenBank/DDBJ whole genome shotgun (WGS) entry which is preliminary data.</text>
</comment>
<feature type="region of interest" description="Disordered" evidence="2">
    <location>
        <begin position="62"/>
        <end position="158"/>
    </location>
</feature>
<dbReference type="Gene3D" id="1.10.10.790">
    <property type="entry name" value="Surp module"/>
    <property type="match status" value="1"/>
</dbReference>
<reference evidence="4 5" key="2">
    <citation type="journal article" date="2013" name="IMA Fungus">
        <title>IMA Genome-F 1: Ceratocystis fimbriata: Draft nuclear genome sequence for the plant pathogen, Ceratocystis fimbriata.</title>
        <authorList>
            <person name="Wilken P.M."/>
            <person name="Steenkamp E.T."/>
            <person name="Wingfield M.J."/>
            <person name="de Beer Z.W."/>
            <person name="Wingfield B.D."/>
        </authorList>
    </citation>
    <scope>NUCLEOTIDE SEQUENCE [LARGE SCALE GENOMIC DNA]</scope>
    <source>
        <strain evidence="4 5">CBS 114723</strain>
    </source>
</reference>
<dbReference type="InterPro" id="IPR051485">
    <property type="entry name" value="SR-CTD_assoc_factor"/>
</dbReference>
<feature type="compositionally biased region" description="Basic and acidic residues" evidence="2">
    <location>
        <begin position="512"/>
        <end position="523"/>
    </location>
</feature>
<accession>A0A2C5X3M4</accession>
<dbReference type="AlphaFoldDB" id="A0A2C5X3M4"/>